<evidence type="ECO:0000313" key="2">
    <source>
        <dbReference type="EMBL" id="UOG77259.1"/>
    </source>
</evidence>
<name>A0ABY4D5H0_9BACT</name>
<accession>A0ABY4D5H0</accession>
<dbReference type="Pfam" id="PF18962">
    <property type="entry name" value="Por_Secre_tail"/>
    <property type="match status" value="1"/>
</dbReference>
<organism evidence="2 3">
    <name type="scientific">Hymenobacter tibetensis</name>
    <dbReference type="NCBI Taxonomy" id="497967"/>
    <lineage>
        <taxon>Bacteria</taxon>
        <taxon>Pseudomonadati</taxon>
        <taxon>Bacteroidota</taxon>
        <taxon>Cytophagia</taxon>
        <taxon>Cytophagales</taxon>
        <taxon>Hymenobacteraceae</taxon>
        <taxon>Hymenobacter</taxon>
    </lineage>
</organism>
<keyword evidence="3" id="KW-1185">Reference proteome</keyword>
<evidence type="ECO:0000259" key="1">
    <source>
        <dbReference type="Pfam" id="PF18962"/>
    </source>
</evidence>
<sequence>MKQTKNLIGAAVFPNPSTSSFRVRVKGNFHYEVYNQTGQRLEEGDGQTEQLVGEKLRPGLYVLRISTAEGTSMLSVVKQ</sequence>
<proteinExistence type="predicted"/>
<feature type="domain" description="Secretion system C-terminal sorting" evidence="1">
    <location>
        <begin position="12"/>
        <end position="72"/>
    </location>
</feature>
<gene>
    <name evidence="2" type="ORF">MTX78_15455</name>
</gene>
<dbReference type="EMBL" id="CP094669">
    <property type="protein sequence ID" value="UOG77259.1"/>
    <property type="molecule type" value="Genomic_DNA"/>
</dbReference>
<dbReference type="Proteomes" id="UP000831113">
    <property type="component" value="Chromosome"/>
</dbReference>
<protein>
    <submittedName>
        <fullName evidence="2">T9SS type A sorting domain-containing protein</fullName>
    </submittedName>
</protein>
<reference evidence="2 3" key="1">
    <citation type="submission" date="2022-03" db="EMBL/GenBank/DDBJ databases">
        <title>Hymenobactersp. isolated from the air.</title>
        <authorList>
            <person name="Won M."/>
            <person name="Kwon S.-W."/>
        </authorList>
    </citation>
    <scope>NUCLEOTIDE SEQUENCE [LARGE SCALE GENOMIC DNA]</scope>
    <source>
        <strain evidence="2 3">KACC 21982</strain>
    </source>
</reference>
<dbReference type="NCBIfam" id="TIGR04183">
    <property type="entry name" value="Por_Secre_tail"/>
    <property type="match status" value="1"/>
</dbReference>
<dbReference type="InterPro" id="IPR026444">
    <property type="entry name" value="Secre_tail"/>
</dbReference>
<evidence type="ECO:0000313" key="3">
    <source>
        <dbReference type="Proteomes" id="UP000831113"/>
    </source>
</evidence>